<dbReference type="GO" id="GO:0005737">
    <property type="term" value="C:cytoplasm"/>
    <property type="evidence" value="ECO:0007669"/>
    <property type="project" value="UniProtKB-SubCell"/>
</dbReference>
<dbReference type="HAMAP" id="MF_00016">
    <property type="entry name" value="DNA_HJ_migration_RuvB"/>
    <property type="match status" value="1"/>
</dbReference>
<dbReference type="Pfam" id="PF05491">
    <property type="entry name" value="WHD_RuvB"/>
    <property type="match status" value="1"/>
</dbReference>
<keyword evidence="4 9" id="KW-0378">Hydrolase</keyword>
<dbReference type="InterPro" id="IPR008823">
    <property type="entry name" value="RuvB_wg_C"/>
</dbReference>
<feature type="region of interest" description="Small ATPAse domain (RuvB-S)" evidence="9">
    <location>
        <begin position="184"/>
        <end position="254"/>
    </location>
</feature>
<dbReference type="EC" id="3.6.4.-" evidence="9"/>
<keyword evidence="3 9" id="KW-0227">DNA damage</keyword>
<dbReference type="GO" id="GO:0016887">
    <property type="term" value="F:ATP hydrolysis activity"/>
    <property type="evidence" value="ECO:0007669"/>
    <property type="project" value="RHEA"/>
</dbReference>
<dbReference type="CDD" id="cd00009">
    <property type="entry name" value="AAA"/>
    <property type="match status" value="1"/>
</dbReference>
<feature type="domain" description="AAA+ ATPase" evidence="10">
    <location>
        <begin position="53"/>
        <end position="181"/>
    </location>
</feature>
<protein>
    <recommendedName>
        <fullName evidence="9">Holliday junction branch migration complex subunit RuvB</fullName>
        <ecNumber evidence="9">3.6.4.-</ecNumber>
    </recommendedName>
</protein>
<keyword evidence="12" id="KW-1185">Reference proteome</keyword>
<dbReference type="eggNOG" id="COG2255">
    <property type="taxonomic scope" value="Bacteria"/>
</dbReference>
<dbReference type="PANTHER" id="PTHR42848">
    <property type="match status" value="1"/>
</dbReference>
<proteinExistence type="inferred from homology"/>
<keyword evidence="5 9" id="KW-0067">ATP-binding</keyword>
<keyword evidence="2 9" id="KW-0547">Nucleotide-binding</keyword>
<evidence type="ECO:0000256" key="9">
    <source>
        <dbReference type="HAMAP-Rule" id="MF_00016"/>
    </source>
</evidence>
<dbReference type="InterPro" id="IPR004605">
    <property type="entry name" value="DNA_helicase_Holl-junc_RuvB"/>
</dbReference>
<keyword evidence="8 9" id="KW-0234">DNA repair</keyword>
<comment type="subcellular location">
    <subcellularLocation>
        <location evidence="9">Cytoplasm</location>
    </subcellularLocation>
</comment>
<dbReference type="GO" id="GO:0005524">
    <property type="term" value="F:ATP binding"/>
    <property type="evidence" value="ECO:0007669"/>
    <property type="project" value="UniProtKB-UniRule"/>
</dbReference>
<dbReference type="Gene3D" id="3.40.50.300">
    <property type="entry name" value="P-loop containing nucleotide triphosphate hydrolases"/>
    <property type="match status" value="1"/>
</dbReference>
<dbReference type="InterPro" id="IPR003593">
    <property type="entry name" value="AAA+_ATPase"/>
</dbReference>
<evidence type="ECO:0000256" key="5">
    <source>
        <dbReference type="ARBA" id="ARBA00022840"/>
    </source>
</evidence>
<evidence type="ECO:0000313" key="12">
    <source>
        <dbReference type="Proteomes" id="UP000001508"/>
    </source>
</evidence>
<keyword evidence="11" id="KW-0347">Helicase</keyword>
<keyword evidence="7 9" id="KW-0233">DNA recombination</keyword>
<name>D6Z2X8_DESAT</name>
<dbReference type="Pfam" id="PF05496">
    <property type="entry name" value="RuvB_N"/>
    <property type="match status" value="1"/>
</dbReference>
<feature type="binding site" evidence="9">
    <location>
        <position position="68"/>
    </location>
    <ligand>
        <name>Mg(2+)</name>
        <dbReference type="ChEBI" id="CHEBI:18420"/>
    </ligand>
</feature>
<accession>D6Z2X8</accession>
<feature type="binding site" evidence="9">
    <location>
        <position position="67"/>
    </location>
    <ligand>
        <name>ATP</name>
        <dbReference type="ChEBI" id="CHEBI:30616"/>
    </ligand>
</feature>
<feature type="binding site" evidence="9">
    <location>
        <position position="23"/>
    </location>
    <ligand>
        <name>ATP</name>
        <dbReference type="ChEBI" id="CHEBI:30616"/>
    </ligand>
</feature>
<evidence type="ECO:0000256" key="7">
    <source>
        <dbReference type="ARBA" id="ARBA00023172"/>
    </source>
</evidence>
<dbReference type="GO" id="GO:0006281">
    <property type="term" value="P:DNA repair"/>
    <property type="evidence" value="ECO:0007669"/>
    <property type="project" value="UniProtKB-UniRule"/>
</dbReference>
<dbReference type="HOGENOM" id="CLU_055599_1_0_7"/>
<sequence>MNQEERVVSPDAVTGDLCEVALRPKLLNQYIGQEQVKENLEIAIAAAKGRGEALDHTLFHGFPGLGKTTLAYVIANEMGAGIRVTSGPVIERAGDLAAILTSLQEGDVLFIDEIHRLNHVVEEILYPAMEDFELDLVIGQGPGARSVKMSLPRFTLVGATTRTGLLTPPLRDRFGLSLRLDFYAPEELVAIVKRSAELLGVPIDQAGALEIGRRSRGTPRIANRLLRRLRDFAEVKGRGKITAEIADAALSMLGVDLLGFDEMDRRILLALIDRFQGGPIGLETLATMVCEEKNTLEDVYEPFLIQAGFLVRTPRGRMATRAAYEHFGRNFRPAAAVPAANPELFTDAPSLAVRKAAQKHKEE</sequence>
<evidence type="ECO:0000259" key="10">
    <source>
        <dbReference type="SMART" id="SM00382"/>
    </source>
</evidence>
<dbReference type="STRING" id="589865.DaAHT2_1206"/>
<reference evidence="12" key="1">
    <citation type="submission" date="2010-02" db="EMBL/GenBank/DDBJ databases">
        <title>Complete sequence of Desulfurivibrio alkaliphilus AHT2.</title>
        <authorList>
            <consortium name="US DOE Joint Genome Institute"/>
            <person name="Pitluck S."/>
            <person name="Chertkov O."/>
            <person name="Detter J.C."/>
            <person name="Han C."/>
            <person name="Tapia R."/>
            <person name="Larimer F."/>
            <person name="Land M."/>
            <person name="Hauser L."/>
            <person name="Kyrpides N."/>
            <person name="Mikhailova N."/>
            <person name="Sorokin D.Y."/>
            <person name="Muyzer G."/>
            <person name="Woyke T."/>
        </authorList>
    </citation>
    <scope>NUCLEOTIDE SEQUENCE [LARGE SCALE GENOMIC DNA]</scope>
    <source>
        <strain evidence="12">DSM 19089 / UNIQEM U267 / AHT2</strain>
    </source>
</reference>
<comment type="function">
    <text evidence="9">The RuvA-RuvB-RuvC complex processes Holliday junction (HJ) DNA during genetic recombination and DNA repair, while the RuvA-RuvB complex plays an important role in the rescue of blocked DNA replication forks via replication fork reversal (RFR). RuvA specifically binds to HJ cruciform DNA, conferring on it an open structure. The RuvB hexamer acts as an ATP-dependent pump, pulling dsDNA into and through the RuvAB complex. RuvB forms 2 homohexamers on either side of HJ DNA bound by 1 or 2 RuvA tetramers; 4 subunits per hexamer contact DNA at a time. Coordinated motions by a converter formed by DNA-disengaged RuvB subunits stimulates ATP hydrolysis and nucleotide exchange. Immobilization of the converter enables RuvB to convert the ATP-contained energy into a lever motion, pulling 2 nucleotides of DNA out of the RuvA tetramer per ATP hydrolyzed, thus driving DNA branch migration. The RuvB motors rotate together with the DNA substrate, which together with the progressing nucleotide cycle form the mechanistic basis for DNA recombination by continuous HJ branch migration. Branch migration allows RuvC to scan DNA until it finds its consensus sequence, where it cleaves and resolves cruciform DNA.</text>
</comment>
<keyword evidence="1 9" id="KW-0963">Cytoplasm</keyword>
<feature type="binding site" evidence="9">
    <location>
        <position position="64"/>
    </location>
    <ligand>
        <name>ATP</name>
        <dbReference type="ChEBI" id="CHEBI:30616"/>
    </ligand>
</feature>
<dbReference type="InterPro" id="IPR008824">
    <property type="entry name" value="RuvB-like_N"/>
</dbReference>
<dbReference type="SUPFAM" id="SSF46785">
    <property type="entry name" value="Winged helix' DNA-binding domain"/>
    <property type="match status" value="1"/>
</dbReference>
<comment type="subunit">
    <text evidence="9">Homohexamer. Forms an RuvA(8)-RuvB(12)-Holliday junction (HJ) complex. HJ DNA is sandwiched between 2 RuvA tetramers; dsDNA enters through RuvA and exits via RuvB. An RuvB hexamer assembles on each DNA strand where it exits the tetramer. Each RuvB hexamer is contacted by two RuvA subunits (via domain III) on 2 adjacent RuvB subunits; this complex drives branch migration. In the full resolvosome a probable DNA-RuvA(4)-RuvB(12)-RuvC(2) complex forms which resolves the HJ.</text>
</comment>
<dbReference type="GO" id="GO:0048476">
    <property type="term" value="C:Holliday junction resolvase complex"/>
    <property type="evidence" value="ECO:0007669"/>
    <property type="project" value="UniProtKB-UniRule"/>
</dbReference>
<evidence type="ECO:0000256" key="4">
    <source>
        <dbReference type="ARBA" id="ARBA00022801"/>
    </source>
</evidence>
<feature type="binding site" evidence="9">
    <location>
        <position position="183"/>
    </location>
    <ligand>
        <name>ATP</name>
        <dbReference type="ChEBI" id="CHEBI:30616"/>
    </ligand>
</feature>
<dbReference type="NCBIfam" id="NF000868">
    <property type="entry name" value="PRK00080.1"/>
    <property type="match status" value="1"/>
</dbReference>
<dbReference type="PANTHER" id="PTHR42848:SF1">
    <property type="entry name" value="HOLLIDAY JUNCTION BRANCH MIGRATION COMPLEX SUBUNIT RUVB"/>
    <property type="match status" value="1"/>
</dbReference>
<dbReference type="NCBIfam" id="TIGR00635">
    <property type="entry name" value="ruvB"/>
    <property type="match status" value="1"/>
</dbReference>
<feature type="binding site" evidence="9">
    <location>
        <position position="22"/>
    </location>
    <ligand>
        <name>ATP</name>
        <dbReference type="ChEBI" id="CHEBI:30616"/>
    </ligand>
</feature>
<dbReference type="EMBL" id="CP001940">
    <property type="protein sequence ID" value="ADH85903.1"/>
    <property type="molecule type" value="Genomic_DNA"/>
</dbReference>
<feature type="binding site" evidence="9">
    <location>
        <position position="312"/>
    </location>
    <ligand>
        <name>DNA</name>
        <dbReference type="ChEBI" id="CHEBI:16991"/>
    </ligand>
</feature>
<dbReference type="Pfam" id="PF17864">
    <property type="entry name" value="AAA_lid_4"/>
    <property type="match status" value="1"/>
</dbReference>
<dbReference type="SMART" id="SM00382">
    <property type="entry name" value="AAA"/>
    <property type="match status" value="1"/>
</dbReference>
<keyword evidence="6 9" id="KW-0238">DNA-binding</keyword>
<feature type="binding site" evidence="9">
    <location>
        <position position="69"/>
    </location>
    <ligand>
        <name>ATP</name>
        <dbReference type="ChEBI" id="CHEBI:30616"/>
    </ligand>
</feature>
<evidence type="ECO:0000256" key="2">
    <source>
        <dbReference type="ARBA" id="ARBA00022741"/>
    </source>
</evidence>
<evidence type="ECO:0000256" key="1">
    <source>
        <dbReference type="ARBA" id="ARBA00022490"/>
    </source>
</evidence>
<dbReference type="InParanoid" id="D6Z2X8"/>
<dbReference type="GO" id="GO:0006310">
    <property type="term" value="P:DNA recombination"/>
    <property type="evidence" value="ECO:0007669"/>
    <property type="project" value="UniProtKB-UniRule"/>
</dbReference>
<feature type="binding site" evidence="9">
    <location>
        <position position="317"/>
    </location>
    <ligand>
        <name>DNA</name>
        <dbReference type="ChEBI" id="CHEBI:16991"/>
    </ligand>
</feature>
<evidence type="ECO:0000256" key="3">
    <source>
        <dbReference type="ARBA" id="ARBA00022763"/>
    </source>
</evidence>
<feature type="binding site" evidence="9">
    <location>
        <position position="173"/>
    </location>
    <ligand>
        <name>ATP</name>
        <dbReference type="ChEBI" id="CHEBI:30616"/>
    </ligand>
</feature>
<dbReference type="GO" id="GO:0009378">
    <property type="term" value="F:four-way junction helicase activity"/>
    <property type="evidence" value="ECO:0007669"/>
    <property type="project" value="InterPro"/>
</dbReference>
<dbReference type="InterPro" id="IPR027417">
    <property type="entry name" value="P-loop_NTPase"/>
</dbReference>
<dbReference type="AlphaFoldDB" id="D6Z2X8"/>
<comment type="domain">
    <text evidence="9">Has 3 domains, the large (RuvB-L) and small ATPase (RuvB-S) domains and the C-terminal head (RuvB-H) domain. The head domain binds DNA, while the ATPase domains jointly bind ATP, ADP or are empty depending on the state of the subunit in the translocation cycle. During a single DNA translocation step the structure of each domain remains the same, but their relative positions change.</text>
</comment>
<dbReference type="Proteomes" id="UP000001508">
    <property type="component" value="Chromosome"/>
</dbReference>
<dbReference type="SUPFAM" id="SSF52540">
    <property type="entry name" value="P-loop containing nucleoside triphosphate hydrolases"/>
    <property type="match status" value="1"/>
</dbReference>
<dbReference type="Gene3D" id="1.10.10.10">
    <property type="entry name" value="Winged helix-like DNA-binding domain superfamily/Winged helix DNA-binding domain"/>
    <property type="match status" value="1"/>
</dbReference>
<dbReference type="GO" id="GO:0000400">
    <property type="term" value="F:four-way junction DNA binding"/>
    <property type="evidence" value="ECO:0007669"/>
    <property type="project" value="UniProtKB-UniRule"/>
</dbReference>
<organism evidence="11 12">
    <name type="scientific">Desulfurivibrio alkaliphilus (strain DSM 19089 / UNIQEM U267 / AHT2)</name>
    <dbReference type="NCBI Taxonomy" id="589865"/>
    <lineage>
        <taxon>Bacteria</taxon>
        <taxon>Pseudomonadati</taxon>
        <taxon>Thermodesulfobacteriota</taxon>
        <taxon>Desulfobulbia</taxon>
        <taxon>Desulfobulbales</taxon>
        <taxon>Desulfobulbaceae</taxon>
        <taxon>Desulfurivibrio</taxon>
    </lineage>
</organism>
<feature type="binding site" evidence="9">
    <location>
        <position position="220"/>
    </location>
    <ligand>
        <name>ATP</name>
        <dbReference type="ChEBI" id="CHEBI:30616"/>
    </ligand>
</feature>
<comment type="catalytic activity">
    <reaction evidence="9">
        <text>ATP + H2O = ADP + phosphate + H(+)</text>
        <dbReference type="Rhea" id="RHEA:13065"/>
        <dbReference type="ChEBI" id="CHEBI:15377"/>
        <dbReference type="ChEBI" id="CHEBI:15378"/>
        <dbReference type="ChEBI" id="CHEBI:30616"/>
        <dbReference type="ChEBI" id="CHEBI:43474"/>
        <dbReference type="ChEBI" id="CHEBI:456216"/>
    </reaction>
</comment>
<dbReference type="KEGG" id="dak:DaAHT2_1206"/>
<evidence type="ECO:0000256" key="6">
    <source>
        <dbReference type="ARBA" id="ARBA00023125"/>
    </source>
</evidence>
<evidence type="ECO:0000313" key="11">
    <source>
        <dbReference type="EMBL" id="ADH85903.1"/>
    </source>
</evidence>
<comment type="caution">
    <text evidence="9">Lacks conserved residue(s) required for the propagation of feature annotation.</text>
</comment>
<evidence type="ECO:0000256" key="8">
    <source>
        <dbReference type="ARBA" id="ARBA00023204"/>
    </source>
</evidence>
<feature type="binding site" evidence="9">
    <location>
        <position position="68"/>
    </location>
    <ligand>
        <name>ATP</name>
        <dbReference type="ChEBI" id="CHEBI:30616"/>
    </ligand>
</feature>
<feature type="region of interest" description="Head domain (RuvB-H)" evidence="9">
    <location>
        <begin position="257"/>
        <end position="363"/>
    </location>
</feature>
<dbReference type="FunCoup" id="D6Z2X8">
    <property type="interactions" value="237"/>
</dbReference>
<dbReference type="InterPro" id="IPR036390">
    <property type="entry name" value="WH_DNA-bd_sf"/>
</dbReference>
<dbReference type="OrthoDB" id="9804478at2"/>
<dbReference type="Gene3D" id="1.10.8.60">
    <property type="match status" value="1"/>
</dbReference>
<dbReference type="RefSeq" id="WP_013163432.1">
    <property type="nucleotide sequence ID" value="NC_014216.1"/>
</dbReference>
<comment type="similarity">
    <text evidence="9">Belongs to the RuvB family.</text>
</comment>
<dbReference type="InterPro" id="IPR036388">
    <property type="entry name" value="WH-like_DNA-bd_sf"/>
</dbReference>
<feature type="binding site" evidence="9">
    <location>
        <begin position="130"/>
        <end position="132"/>
    </location>
    <ligand>
        <name>ATP</name>
        <dbReference type="ChEBI" id="CHEBI:30616"/>
    </ligand>
</feature>
<dbReference type="InterPro" id="IPR041445">
    <property type="entry name" value="AAA_lid_4"/>
</dbReference>
<gene>
    <name evidence="9" type="primary">ruvB</name>
    <name evidence="11" type="ordered locus">DaAHT2_1206</name>
</gene>